<dbReference type="SUPFAM" id="SSF82866">
    <property type="entry name" value="Multidrug efflux transporter AcrB transmembrane domain"/>
    <property type="match status" value="1"/>
</dbReference>
<evidence type="ECO:0000313" key="16">
    <source>
        <dbReference type="EMBL" id="ANX04158.1"/>
    </source>
</evidence>
<dbReference type="Pfam" id="PF02355">
    <property type="entry name" value="SecD_SecF_C"/>
    <property type="match status" value="1"/>
</dbReference>
<dbReference type="RefSeq" id="WP_068804100.1">
    <property type="nucleotide sequence ID" value="NZ_CP014671.1"/>
</dbReference>
<comment type="function">
    <text evidence="11">Part of the Sec protein translocase complex. Interacts with the SecYEG preprotein conducting channel. SecDF uses the proton motive force (PMF) to complete protein translocation after the ATP-dependent function of SecA.</text>
</comment>
<feature type="transmembrane region" description="Helical" evidence="11">
    <location>
        <begin position="555"/>
        <end position="577"/>
    </location>
</feature>
<keyword evidence="7 11" id="KW-0811">Translocation</keyword>
<evidence type="ECO:0000256" key="5">
    <source>
        <dbReference type="ARBA" id="ARBA00022927"/>
    </source>
</evidence>
<evidence type="ECO:0000256" key="6">
    <source>
        <dbReference type="ARBA" id="ARBA00022989"/>
    </source>
</evidence>
<dbReference type="GO" id="GO:0043952">
    <property type="term" value="P:protein transport by the Sec complex"/>
    <property type="evidence" value="ECO:0007669"/>
    <property type="project" value="UniProtKB-UniRule"/>
</dbReference>
<reference evidence="17" key="1">
    <citation type="submission" date="2016-03" db="EMBL/GenBank/DDBJ databases">
        <title>Complete genome sequence of Solimmundus cernigliae, representing a novel lineage of polycyclic aromatic hydrocarbon degraders within the Gammaproteobacteria.</title>
        <authorList>
            <person name="Singleton D.R."/>
            <person name="Dickey A.N."/>
            <person name="Scholl E.H."/>
            <person name="Wright F.A."/>
            <person name="Aitken M.D."/>
        </authorList>
    </citation>
    <scope>NUCLEOTIDE SEQUENCE [LARGE SCALE GENOMIC DNA]</scope>
    <source>
        <strain evidence="17">TR3.2</strain>
    </source>
</reference>
<accession>A0A1B1YTQ0</accession>
<name>A0A1B1YTQ0_9GAMM</name>
<dbReference type="STRING" id="1810504.PG2T_08175"/>
<feature type="transmembrane region" description="Helical" evidence="11">
    <location>
        <begin position="510"/>
        <end position="530"/>
    </location>
</feature>
<evidence type="ECO:0000256" key="9">
    <source>
        <dbReference type="ARBA" id="ARBA00060774"/>
    </source>
</evidence>
<evidence type="ECO:0000313" key="17">
    <source>
        <dbReference type="Proteomes" id="UP000092952"/>
    </source>
</evidence>
<feature type="transmembrane region" description="Helical" evidence="11">
    <location>
        <begin position="583"/>
        <end position="607"/>
    </location>
</feature>
<dbReference type="Gene3D" id="3.30.1360.200">
    <property type="match status" value="1"/>
</dbReference>
<dbReference type="Pfam" id="PF07549">
    <property type="entry name" value="Sec_GG"/>
    <property type="match status" value="1"/>
</dbReference>
<dbReference type="FunFam" id="3.30.70.3400:FF:000003">
    <property type="entry name" value="Preprotein translocase subunit SecD"/>
    <property type="match status" value="1"/>
</dbReference>
<dbReference type="Proteomes" id="UP000092952">
    <property type="component" value="Chromosome"/>
</dbReference>
<dbReference type="InterPro" id="IPR022813">
    <property type="entry name" value="SecD/SecF_arch_bac"/>
</dbReference>
<evidence type="ECO:0000256" key="10">
    <source>
        <dbReference type="ARBA" id="ARBA00068220"/>
    </source>
</evidence>
<evidence type="ECO:0000256" key="3">
    <source>
        <dbReference type="ARBA" id="ARBA00022475"/>
    </source>
</evidence>
<evidence type="ECO:0000256" key="2">
    <source>
        <dbReference type="ARBA" id="ARBA00022448"/>
    </source>
</evidence>
<dbReference type="PRINTS" id="PR00702">
    <property type="entry name" value="ACRIFLAVINRP"/>
</dbReference>
<keyword evidence="4 11" id="KW-0812">Transmembrane</keyword>
<dbReference type="HAMAP" id="MF_01463_B">
    <property type="entry name" value="SecD_B"/>
    <property type="match status" value="1"/>
</dbReference>
<comment type="subcellular location">
    <subcellularLocation>
        <location evidence="1 11">Cell membrane</location>
        <topology evidence="1 11">Multi-pass membrane protein</topology>
    </subcellularLocation>
</comment>
<dbReference type="Pfam" id="PF21760">
    <property type="entry name" value="SecD_1st"/>
    <property type="match status" value="1"/>
</dbReference>
<feature type="transmembrane region" description="Helical" evidence="11">
    <location>
        <begin position="460"/>
        <end position="477"/>
    </location>
</feature>
<dbReference type="AlphaFoldDB" id="A0A1B1YTQ0"/>
<dbReference type="InterPro" id="IPR027398">
    <property type="entry name" value="SecD-TM"/>
</dbReference>
<dbReference type="FunFam" id="3.30.1360.200:FF:000001">
    <property type="entry name" value="Protein translocase subunit SecD"/>
    <property type="match status" value="1"/>
</dbReference>
<evidence type="ECO:0000256" key="7">
    <source>
        <dbReference type="ARBA" id="ARBA00023010"/>
    </source>
</evidence>
<dbReference type="InterPro" id="IPR048634">
    <property type="entry name" value="SecD_SecF_C"/>
</dbReference>
<dbReference type="InterPro" id="IPR055344">
    <property type="entry name" value="SecD_SecF_C_bact"/>
</dbReference>
<feature type="domain" description="SecDF P1 head subdomain" evidence="15">
    <location>
        <begin position="309"/>
        <end position="438"/>
    </location>
</feature>
<comment type="caution">
    <text evidence="11">Lacks conserved residue(s) required for the propagation of feature annotation.</text>
</comment>
<feature type="transmembrane region" description="Helical" evidence="11">
    <location>
        <begin position="484"/>
        <end position="504"/>
    </location>
</feature>
<dbReference type="EMBL" id="CP014671">
    <property type="protein sequence ID" value="ANX04158.1"/>
    <property type="molecule type" value="Genomic_DNA"/>
</dbReference>
<keyword evidence="5 11" id="KW-0653">Protein transport</keyword>
<feature type="domain" description="Protein translocase subunit SecDF P1" evidence="14">
    <location>
        <begin position="231"/>
        <end position="290"/>
    </location>
</feature>
<comment type="similarity">
    <text evidence="9 11">Belongs to the SecD/SecF family. SecD subfamily.</text>
</comment>
<dbReference type="PANTHER" id="PTHR30081">
    <property type="entry name" value="PROTEIN-EXPORT MEMBRANE PROTEIN SEC"/>
    <property type="match status" value="1"/>
</dbReference>
<dbReference type="GO" id="GO:0005886">
    <property type="term" value="C:plasma membrane"/>
    <property type="evidence" value="ECO:0007669"/>
    <property type="project" value="UniProtKB-SubCell"/>
</dbReference>
<dbReference type="GO" id="GO:0006605">
    <property type="term" value="P:protein targeting"/>
    <property type="evidence" value="ECO:0007669"/>
    <property type="project" value="UniProtKB-UniRule"/>
</dbReference>
<evidence type="ECO:0000259" key="12">
    <source>
        <dbReference type="Pfam" id="PF02355"/>
    </source>
</evidence>
<evidence type="ECO:0000256" key="1">
    <source>
        <dbReference type="ARBA" id="ARBA00004651"/>
    </source>
</evidence>
<sequence>MNRYPWWANLLIALVLAVGALYALPNWYGTDPALQISGQRGRAVDAVTTEKITAALKGVGVSAKSLTPSADGVTLRFVDTDQQLKAQDAVRDALGQDYTVALNLVPAAPPWLSGIGAQPMFLGLDLRGGVHFLMEVDTASAVRAAEERLVDDLRQLLREEKLRYEWVRRVAEGETSGVELRLRAVADVAKAQALIARTHPQLVVDTAADDGQRLIGRLGDPYRIEVRRLALQQNITTLRNRVNELGVAEPIVQQQGDSRIIVQLPGVQDTARAKEVLGATATLEFKLVDEEHDLSAALAGRVPPGSRLYPLRAGGQILIKDRAILTGEYITDAASGFDQQSGGAVVHVSLDSRGAGIFERVTGENVGRRLAVVFIENTTDSVRGADGKLERRSRRTEEVITAPVIQDRLGRRFQITGMDNAREARDLALLLRAGSLAAPLAIVEERTIGPSLGKENIEKGERAVLAALLLVVLFMAIRYRTLGMIANLALVGNLLLILAVMSLLQATLTLPGIAGIVLTLGMAVDANVLINERIREERRNGNSPQASIAAGYERAFGTILDANVTTLLAGLLLFIFGSGPVKGFAVTLSIGIVTTVFTAVFVTRAMVNLIQPRGRRTAVAVRG</sequence>
<dbReference type="Gene3D" id="3.30.70.3400">
    <property type="match status" value="2"/>
</dbReference>
<dbReference type="Pfam" id="PF13721">
    <property type="entry name" value="SecD-TM1"/>
    <property type="match status" value="1"/>
</dbReference>
<evidence type="ECO:0000256" key="4">
    <source>
        <dbReference type="ARBA" id="ARBA00022692"/>
    </source>
</evidence>
<dbReference type="KEGG" id="gbi:PG2T_08175"/>
<feature type="domain" description="Protein export membrane protein SecD/SecF C-terminal" evidence="12">
    <location>
        <begin position="441"/>
        <end position="610"/>
    </location>
</feature>
<keyword evidence="3 11" id="KW-1003">Cell membrane</keyword>
<dbReference type="NCBIfam" id="TIGR00916">
    <property type="entry name" value="2A0604s01"/>
    <property type="match status" value="1"/>
</dbReference>
<dbReference type="InterPro" id="IPR005791">
    <property type="entry name" value="SecD"/>
</dbReference>
<keyword evidence="8 11" id="KW-0472">Membrane</keyword>
<dbReference type="Gene3D" id="1.20.1640.10">
    <property type="entry name" value="Multidrug efflux transporter AcrB transmembrane domain"/>
    <property type="match status" value="1"/>
</dbReference>
<keyword evidence="17" id="KW-1185">Reference proteome</keyword>
<dbReference type="InParanoid" id="A0A1B1YTQ0"/>
<keyword evidence="2 11" id="KW-0813">Transport</keyword>
<evidence type="ECO:0000259" key="13">
    <source>
        <dbReference type="Pfam" id="PF13721"/>
    </source>
</evidence>
<dbReference type="InterPro" id="IPR054384">
    <property type="entry name" value="SecDF_P1_head"/>
</dbReference>
<dbReference type="Gene3D" id="3.30.70.260">
    <property type="match status" value="1"/>
</dbReference>
<dbReference type="InterPro" id="IPR022646">
    <property type="entry name" value="SecD/SecF_CS"/>
</dbReference>
<organism evidence="16 17">
    <name type="scientific">Immundisolibacter cernigliae</name>
    <dbReference type="NCBI Taxonomy" id="1810504"/>
    <lineage>
        <taxon>Bacteria</taxon>
        <taxon>Pseudomonadati</taxon>
        <taxon>Pseudomonadota</taxon>
        <taxon>Gammaproteobacteria</taxon>
        <taxon>Immundisolibacterales</taxon>
        <taxon>Immundisolibacteraceae</taxon>
        <taxon>Immundisolibacter</taxon>
    </lineage>
</organism>
<keyword evidence="6 11" id="KW-1133">Transmembrane helix</keyword>
<gene>
    <name evidence="11 16" type="primary">secD</name>
    <name evidence="16" type="ORF">PG2T_08175</name>
</gene>
<dbReference type="PANTHER" id="PTHR30081:SF1">
    <property type="entry name" value="PROTEIN TRANSLOCASE SUBUNIT SECD"/>
    <property type="match status" value="1"/>
</dbReference>
<proteinExistence type="inferred from homology"/>
<dbReference type="GO" id="GO:0065002">
    <property type="term" value="P:intracellular protein transmembrane transport"/>
    <property type="evidence" value="ECO:0007669"/>
    <property type="project" value="UniProtKB-UniRule"/>
</dbReference>
<comment type="subunit">
    <text evidence="11">Forms a complex with SecF. Part of the essential Sec protein translocation apparatus which comprises SecA, SecYEG and auxiliary proteins SecDF-YajC and YidC.</text>
</comment>
<evidence type="ECO:0000256" key="11">
    <source>
        <dbReference type="HAMAP-Rule" id="MF_01463"/>
    </source>
</evidence>
<protein>
    <recommendedName>
        <fullName evidence="10 11">Protein translocase subunit SecD</fullName>
    </recommendedName>
</protein>
<dbReference type="FunFam" id="1.20.1640.10:FF:000004">
    <property type="entry name" value="Protein translocase subunit SecD"/>
    <property type="match status" value="1"/>
</dbReference>
<evidence type="ECO:0000259" key="15">
    <source>
        <dbReference type="Pfam" id="PF22599"/>
    </source>
</evidence>
<feature type="domain" description="SecD export protein N-terminal TM" evidence="13">
    <location>
        <begin position="1"/>
        <end position="102"/>
    </location>
</feature>
<dbReference type="Pfam" id="PF22599">
    <property type="entry name" value="SecDF_P1_head"/>
    <property type="match status" value="1"/>
</dbReference>
<dbReference type="GO" id="GO:0015450">
    <property type="term" value="F:protein-transporting ATPase activity"/>
    <property type="evidence" value="ECO:0007669"/>
    <property type="project" value="InterPro"/>
</dbReference>
<dbReference type="FunCoup" id="A0A1B1YTQ0">
    <property type="interactions" value="335"/>
</dbReference>
<dbReference type="InterPro" id="IPR048631">
    <property type="entry name" value="SecD_1st"/>
</dbReference>
<evidence type="ECO:0000259" key="14">
    <source>
        <dbReference type="Pfam" id="PF21760"/>
    </source>
</evidence>
<dbReference type="InterPro" id="IPR001036">
    <property type="entry name" value="Acrflvin-R"/>
</dbReference>
<dbReference type="OrthoDB" id="9805019at2"/>
<evidence type="ECO:0000256" key="8">
    <source>
        <dbReference type="ARBA" id="ARBA00023136"/>
    </source>
</evidence>
<dbReference type="NCBIfam" id="TIGR01129">
    <property type="entry name" value="secD"/>
    <property type="match status" value="1"/>
</dbReference>